<dbReference type="EMBL" id="CP034563">
    <property type="protein sequence ID" value="AZQ65146.1"/>
    <property type="molecule type" value="Genomic_DNA"/>
</dbReference>
<evidence type="ECO:0008006" key="3">
    <source>
        <dbReference type="Google" id="ProtNLM"/>
    </source>
</evidence>
<protein>
    <recommendedName>
        <fullName evidence="3">STAS/SEC14 domain-containing protein</fullName>
    </recommendedName>
</protein>
<organism evidence="1 2">
    <name type="scientific">Flammeovirga pectinis</name>
    <dbReference type="NCBI Taxonomy" id="2494373"/>
    <lineage>
        <taxon>Bacteria</taxon>
        <taxon>Pseudomonadati</taxon>
        <taxon>Bacteroidota</taxon>
        <taxon>Cytophagia</taxon>
        <taxon>Cytophagales</taxon>
        <taxon>Flammeovirgaceae</taxon>
        <taxon>Flammeovirga</taxon>
    </lineage>
</organism>
<gene>
    <name evidence="1" type="ORF">EI427_23320</name>
</gene>
<accession>A0A3Q9FSM5</accession>
<proteinExistence type="predicted"/>
<keyword evidence="2" id="KW-1185">Reference proteome</keyword>
<name>A0A3Q9FSM5_9BACT</name>
<dbReference type="Proteomes" id="UP000267268">
    <property type="component" value="Chromosome 2"/>
</dbReference>
<evidence type="ECO:0000313" key="2">
    <source>
        <dbReference type="Proteomes" id="UP000267268"/>
    </source>
</evidence>
<dbReference type="AlphaFoldDB" id="A0A3Q9FSM5"/>
<dbReference type="OrthoDB" id="980098at2"/>
<sequence>MNYFISTNSSFIRLTLEGKPNERQLLEAIVKANEALINAQLSIVMIDGLGLTTPINLSTKYSVISQLGKYNICRKTTVIAVSNATIAESVIVENVAYNRGWKIKFFKTLDTAKTWIEDFNSINENTKSVI</sequence>
<reference evidence="1 2" key="1">
    <citation type="submission" date="2018-12" db="EMBL/GenBank/DDBJ databases">
        <title>Flammeovirga pectinis sp. nov., isolated from the gut of the Korean scallop, Patinopecten yessoensis.</title>
        <authorList>
            <person name="Bae J.-W."/>
            <person name="Jeong Y.-S."/>
            <person name="Kang W."/>
        </authorList>
    </citation>
    <scope>NUCLEOTIDE SEQUENCE [LARGE SCALE GENOMIC DNA]</scope>
    <source>
        <strain evidence="1 2">L12M1</strain>
    </source>
</reference>
<evidence type="ECO:0000313" key="1">
    <source>
        <dbReference type="EMBL" id="AZQ65146.1"/>
    </source>
</evidence>
<dbReference type="KEGG" id="fll:EI427_23320"/>
<dbReference type="RefSeq" id="WP_126619578.1">
    <property type="nucleotide sequence ID" value="NZ_CP034563.1"/>
</dbReference>